<protein>
    <submittedName>
        <fullName evidence="1">Uncharacterized protein</fullName>
    </submittedName>
</protein>
<comment type="caution">
    <text evidence="1">The sequence shown here is derived from an EMBL/GenBank/DDBJ whole genome shotgun (WGS) entry which is preliminary data.</text>
</comment>
<name>A0ABR1UFU9_9PEZI</name>
<evidence type="ECO:0000313" key="2">
    <source>
        <dbReference type="Proteomes" id="UP001444661"/>
    </source>
</evidence>
<dbReference type="EMBL" id="JAQQWK010000001">
    <property type="protein sequence ID" value="KAK8056793.1"/>
    <property type="molecule type" value="Genomic_DNA"/>
</dbReference>
<organism evidence="1 2">
    <name type="scientific">Apiospora rasikravindrae</name>
    <dbReference type="NCBI Taxonomy" id="990691"/>
    <lineage>
        <taxon>Eukaryota</taxon>
        <taxon>Fungi</taxon>
        <taxon>Dikarya</taxon>
        <taxon>Ascomycota</taxon>
        <taxon>Pezizomycotina</taxon>
        <taxon>Sordariomycetes</taxon>
        <taxon>Xylariomycetidae</taxon>
        <taxon>Amphisphaeriales</taxon>
        <taxon>Apiosporaceae</taxon>
        <taxon>Apiospora</taxon>
    </lineage>
</organism>
<sequence>MNRNVRANQSSTEAVSVAKYITVGATPSCCCCNALALTRDGRRRGPLRSVKSWQDRYLPRGQRGPRGTAHRGQLVGPVEDVSGRQVSVHPLDVELLRARGHHDGGKVPLDVALVQGSGDGRRVRGLGARQDERLVAEGGAGVVDTAIVPSVLLQFAPP</sequence>
<gene>
    <name evidence="1" type="ORF">PG993_002020</name>
</gene>
<accession>A0ABR1UFU9</accession>
<evidence type="ECO:0000313" key="1">
    <source>
        <dbReference type="EMBL" id="KAK8056793.1"/>
    </source>
</evidence>
<proteinExistence type="predicted"/>
<keyword evidence="2" id="KW-1185">Reference proteome</keyword>
<dbReference type="Proteomes" id="UP001444661">
    <property type="component" value="Unassembled WGS sequence"/>
</dbReference>
<reference evidence="1 2" key="1">
    <citation type="submission" date="2023-01" db="EMBL/GenBank/DDBJ databases">
        <title>Analysis of 21 Apiospora genomes using comparative genomics revels a genus with tremendous synthesis potential of carbohydrate active enzymes and secondary metabolites.</title>
        <authorList>
            <person name="Sorensen T."/>
        </authorList>
    </citation>
    <scope>NUCLEOTIDE SEQUENCE [LARGE SCALE GENOMIC DNA]</scope>
    <source>
        <strain evidence="1 2">CBS 33761</strain>
    </source>
</reference>